<dbReference type="AlphaFoldDB" id="A0A813XLZ0"/>
<evidence type="ECO:0000313" key="4">
    <source>
        <dbReference type="Proteomes" id="UP000663828"/>
    </source>
</evidence>
<protein>
    <recommendedName>
        <fullName evidence="2">DUF8206 domain-containing protein</fullName>
    </recommendedName>
</protein>
<name>A0A813XLZ0_ADIRI</name>
<sequence length="648" mass="75279">MTKEDIIRRNFQDRARVVWRENETTLINSFRSKNRFTSKSILSRTIYVGVEMTSSFPRSTGSTLKANRRCPRHHEINILLLGPTGVGKSTFINAFINYITYDTLEEAINGEMQYVIPSQFFHTELQTFAEHTIKVGSEDKYEKFSTRGESGTQQCRSFVFPIGRRNLRFIDTPGIGDTRGIEQDTKNFQEILNHISEYKHLNAVFIMLKPNEERLTVYFRFVVNELLRHLHIELAANLMFVFTNARFTFFRPGSSMPVLRALLNKHGLEHKVNIPFSTANTFLFDNEAFRYLALCKNNIQVDNEQRQSYVRSWNHSVAEYSRLMKTVNACKPHRVRNTISLNEAEQLIRKLPRPIAETAKLIEDNIRLAKDHQGKIRSNVQSSSEGILQNEVRIIRLEHPRTVCVSEKCCRVIDENGEKRIQYLSICHEQCYLNGVQQETLYDPKLQDCFCMACDCHWLQHKHITYECITNPVRMRFSTGNLSNVEQRINDLREEQRKIQNAYKKLVRFLCANALLPVNDDFLDYLEYFIREEQTMRNSGGNNAQTIVNLQKIKDEYKQDMDLFKRTVEEQKGTMNTIETLKASQILDLVNELYQLPITGQQIRQQVEGIVIGQEKGNAQRDICVDLPATAASSKVMRQLEEIVSSNE</sequence>
<gene>
    <name evidence="3" type="ORF">XAT740_LOCUS6532</name>
</gene>
<keyword evidence="4" id="KW-1185">Reference proteome</keyword>
<dbReference type="EMBL" id="CAJNOR010000298">
    <property type="protein sequence ID" value="CAF0871827.1"/>
    <property type="molecule type" value="Genomic_DNA"/>
</dbReference>
<reference evidence="3" key="1">
    <citation type="submission" date="2021-02" db="EMBL/GenBank/DDBJ databases">
        <authorList>
            <person name="Nowell W R."/>
        </authorList>
    </citation>
    <scope>NUCLEOTIDE SEQUENCE</scope>
</reference>
<proteinExistence type="predicted"/>
<dbReference type="InterPro" id="IPR027417">
    <property type="entry name" value="P-loop_NTPase"/>
</dbReference>
<dbReference type="InterPro" id="IPR058519">
    <property type="entry name" value="DUF8206"/>
</dbReference>
<comment type="caution">
    <text evidence="3">The sequence shown here is derived from an EMBL/GenBank/DDBJ whole genome shotgun (WGS) entry which is preliminary data.</text>
</comment>
<dbReference type="PANTHER" id="PTHR32046">
    <property type="entry name" value="G DOMAIN-CONTAINING PROTEIN"/>
    <property type="match status" value="1"/>
</dbReference>
<dbReference type="Pfam" id="PF26633">
    <property type="entry name" value="DUF8206"/>
    <property type="match status" value="1"/>
</dbReference>
<keyword evidence="1" id="KW-0175">Coiled coil</keyword>
<dbReference type="SUPFAM" id="SSF52540">
    <property type="entry name" value="P-loop containing nucleoside triphosphate hydrolases"/>
    <property type="match status" value="2"/>
</dbReference>
<dbReference type="PANTHER" id="PTHR32046:SF11">
    <property type="entry name" value="IMMUNE-ASSOCIATED NUCLEOTIDE-BINDING PROTEIN 10-LIKE"/>
    <property type="match status" value="1"/>
</dbReference>
<organism evidence="3 4">
    <name type="scientific">Adineta ricciae</name>
    <name type="common">Rotifer</name>
    <dbReference type="NCBI Taxonomy" id="249248"/>
    <lineage>
        <taxon>Eukaryota</taxon>
        <taxon>Metazoa</taxon>
        <taxon>Spiralia</taxon>
        <taxon>Gnathifera</taxon>
        <taxon>Rotifera</taxon>
        <taxon>Eurotatoria</taxon>
        <taxon>Bdelloidea</taxon>
        <taxon>Adinetida</taxon>
        <taxon>Adinetidae</taxon>
        <taxon>Adineta</taxon>
    </lineage>
</organism>
<accession>A0A813XLZ0</accession>
<evidence type="ECO:0000256" key="1">
    <source>
        <dbReference type="SAM" id="Coils"/>
    </source>
</evidence>
<dbReference type="Gene3D" id="3.40.50.300">
    <property type="entry name" value="P-loop containing nucleotide triphosphate hydrolases"/>
    <property type="match status" value="1"/>
</dbReference>
<feature type="coiled-coil region" evidence="1">
    <location>
        <begin position="475"/>
        <end position="505"/>
    </location>
</feature>
<dbReference type="Proteomes" id="UP000663828">
    <property type="component" value="Unassembled WGS sequence"/>
</dbReference>
<evidence type="ECO:0000259" key="2">
    <source>
        <dbReference type="Pfam" id="PF26633"/>
    </source>
</evidence>
<dbReference type="CDD" id="cd00882">
    <property type="entry name" value="Ras_like_GTPase"/>
    <property type="match status" value="1"/>
</dbReference>
<evidence type="ECO:0000313" key="3">
    <source>
        <dbReference type="EMBL" id="CAF0871827.1"/>
    </source>
</evidence>
<feature type="domain" description="DUF8206" evidence="2">
    <location>
        <begin position="397"/>
        <end position="467"/>
    </location>
</feature>